<dbReference type="AlphaFoldDB" id="A0A4R9JP47"/>
<evidence type="ECO:0008006" key="3">
    <source>
        <dbReference type="Google" id="ProtNLM"/>
    </source>
</evidence>
<keyword evidence="2" id="KW-1185">Reference proteome</keyword>
<dbReference type="PROSITE" id="PS51257">
    <property type="entry name" value="PROKAR_LIPOPROTEIN"/>
    <property type="match status" value="1"/>
</dbReference>
<organism evidence="1 2">
    <name type="scientific">Leptospira kemamanensis</name>
    <dbReference type="NCBI Taxonomy" id="2484942"/>
    <lineage>
        <taxon>Bacteria</taxon>
        <taxon>Pseudomonadati</taxon>
        <taxon>Spirochaetota</taxon>
        <taxon>Spirochaetia</taxon>
        <taxon>Leptospirales</taxon>
        <taxon>Leptospiraceae</taxon>
        <taxon>Leptospira</taxon>
    </lineage>
</organism>
<dbReference type="Proteomes" id="UP000297609">
    <property type="component" value="Unassembled WGS sequence"/>
</dbReference>
<evidence type="ECO:0000313" key="1">
    <source>
        <dbReference type="EMBL" id="TGL52287.1"/>
    </source>
</evidence>
<name>A0A4R9JP47_9LEPT</name>
<dbReference type="RefSeq" id="WP_135619442.1">
    <property type="nucleotide sequence ID" value="NZ_RQGG01000029.1"/>
</dbReference>
<evidence type="ECO:0000313" key="2">
    <source>
        <dbReference type="Proteomes" id="UP000297609"/>
    </source>
</evidence>
<dbReference type="EMBL" id="RQGG01000029">
    <property type="protein sequence ID" value="TGL52287.1"/>
    <property type="molecule type" value="Genomic_DNA"/>
</dbReference>
<comment type="caution">
    <text evidence="1">The sequence shown here is derived from an EMBL/GenBank/DDBJ whole genome shotgun (WGS) entry which is preliminary data.</text>
</comment>
<proteinExistence type="predicted"/>
<gene>
    <name evidence="1" type="ORF">EHQ59_09550</name>
</gene>
<accession>A0A4R9JP47</accession>
<reference evidence="1" key="1">
    <citation type="journal article" date="2019" name="PLoS Negl. Trop. Dis.">
        <title>Revisiting the worldwide diversity of Leptospira species in the environment.</title>
        <authorList>
            <person name="Vincent A.T."/>
            <person name="Schiettekatte O."/>
            <person name="Bourhy P."/>
            <person name="Veyrier F.J."/>
            <person name="Picardeau M."/>
        </authorList>
    </citation>
    <scope>NUCLEOTIDE SEQUENCE [LARGE SCALE GENOMIC DNA]</scope>
    <source>
        <strain evidence="1">201702454</strain>
    </source>
</reference>
<sequence length="227" mass="25094">MNKNLPQNHLSQKRNLLSVLIVFALASTIGCASSLYPVRTTVEKKESIAVFLNKVESTPALVQGTHMAKASKSIAEYDALLETLKQSLQKEFPGSKVVEPKTTKDEILGQTVYMYDFASTKSKIGIEFIPATTYTIDGSFEKSWTQETKVMIRFREINGDRMGKYMGSRFGYTLATVTESGSCGGTCQKNANVLVEMSNPAKHVPNLKSQIPENLKKVIQEIMASEP</sequence>
<protein>
    <recommendedName>
        <fullName evidence="3">Lipoprotein</fullName>
    </recommendedName>
</protein>
<dbReference type="OrthoDB" id="344437at2"/>